<accession>A0A6A4H9I6</accession>
<feature type="signal peptide" evidence="1">
    <location>
        <begin position="1"/>
        <end position="22"/>
    </location>
</feature>
<keyword evidence="1" id="KW-0732">Signal</keyword>
<reference evidence="2" key="1">
    <citation type="journal article" date="2019" name="Environ. Microbiol.">
        <title>Fungal ecological strategies reflected in gene transcription - a case study of two litter decomposers.</title>
        <authorList>
            <person name="Barbi F."/>
            <person name="Kohler A."/>
            <person name="Barry K."/>
            <person name="Baskaran P."/>
            <person name="Daum C."/>
            <person name="Fauchery L."/>
            <person name="Ihrmark K."/>
            <person name="Kuo A."/>
            <person name="LaButti K."/>
            <person name="Lipzen A."/>
            <person name="Morin E."/>
            <person name="Grigoriev I.V."/>
            <person name="Henrissat B."/>
            <person name="Lindahl B."/>
            <person name="Martin F."/>
        </authorList>
    </citation>
    <scope>NUCLEOTIDE SEQUENCE</scope>
    <source>
        <strain evidence="2">JB14</strain>
    </source>
</reference>
<evidence type="ECO:0000313" key="2">
    <source>
        <dbReference type="EMBL" id="KAE9393877.1"/>
    </source>
</evidence>
<evidence type="ECO:0000256" key="1">
    <source>
        <dbReference type="SAM" id="SignalP"/>
    </source>
</evidence>
<dbReference type="Proteomes" id="UP000799118">
    <property type="component" value="Unassembled WGS sequence"/>
</dbReference>
<protein>
    <recommendedName>
        <fullName evidence="4">Fucose-specific lectin</fullName>
    </recommendedName>
</protein>
<organism evidence="2 3">
    <name type="scientific">Gymnopus androsaceus JB14</name>
    <dbReference type="NCBI Taxonomy" id="1447944"/>
    <lineage>
        <taxon>Eukaryota</taxon>
        <taxon>Fungi</taxon>
        <taxon>Dikarya</taxon>
        <taxon>Basidiomycota</taxon>
        <taxon>Agaricomycotina</taxon>
        <taxon>Agaricomycetes</taxon>
        <taxon>Agaricomycetidae</taxon>
        <taxon>Agaricales</taxon>
        <taxon>Marasmiineae</taxon>
        <taxon>Omphalotaceae</taxon>
        <taxon>Gymnopus</taxon>
    </lineage>
</organism>
<evidence type="ECO:0008006" key="4">
    <source>
        <dbReference type="Google" id="ProtNLM"/>
    </source>
</evidence>
<dbReference type="AlphaFoldDB" id="A0A6A4H9I6"/>
<sequence>MFKLLISKALLMLPLYLSLTLAAPSDNPTARSANTVIPITGSNMGAVSLSDGNTRVYYQDATNGSIIQLVVSNDFEIGVYVSSAVIVPADEVRQNSPVAVSLLSDAAGFEQIHLGFFSPDNVLSEYIWEAGVGSGFQGGPTCTACVTNKGFVGAAGSQMLYALETSGTSPPVIRYGFVLDSGDSNTISEAINSGSGWTVATLT</sequence>
<evidence type="ECO:0000313" key="3">
    <source>
        <dbReference type="Proteomes" id="UP000799118"/>
    </source>
</evidence>
<dbReference type="Gene3D" id="2.120.10.70">
    <property type="entry name" value="Fucose-specific lectin"/>
    <property type="match status" value="1"/>
</dbReference>
<dbReference type="EMBL" id="ML769562">
    <property type="protein sequence ID" value="KAE9393877.1"/>
    <property type="molecule type" value="Genomic_DNA"/>
</dbReference>
<gene>
    <name evidence="2" type="ORF">BT96DRAFT_923834</name>
</gene>
<feature type="chain" id="PRO_5025476436" description="Fucose-specific lectin" evidence="1">
    <location>
        <begin position="23"/>
        <end position="203"/>
    </location>
</feature>
<keyword evidence="3" id="KW-1185">Reference proteome</keyword>
<name>A0A6A4H9I6_9AGAR</name>
<dbReference type="OrthoDB" id="2928315at2759"/>
<proteinExistence type="predicted"/>
<dbReference type="SUPFAM" id="SSF89372">
    <property type="entry name" value="Fucose-specific lectin"/>
    <property type="match status" value="1"/>
</dbReference>